<dbReference type="STRING" id="266265.Bxe_B2195"/>
<organism evidence="2 3">
    <name type="scientific">Paraburkholderia xenovorans (strain LB400)</name>
    <dbReference type="NCBI Taxonomy" id="266265"/>
    <lineage>
        <taxon>Bacteria</taxon>
        <taxon>Pseudomonadati</taxon>
        <taxon>Pseudomonadota</taxon>
        <taxon>Betaproteobacteria</taxon>
        <taxon>Burkholderiales</taxon>
        <taxon>Burkholderiaceae</taxon>
        <taxon>Paraburkholderia</taxon>
    </lineage>
</organism>
<dbReference type="Gene3D" id="3.30.300.20">
    <property type="match status" value="1"/>
</dbReference>
<dbReference type="Pfam" id="PF02566">
    <property type="entry name" value="OsmC"/>
    <property type="match status" value="1"/>
</dbReference>
<evidence type="ECO:0000313" key="3">
    <source>
        <dbReference type="Proteomes" id="UP000001817"/>
    </source>
</evidence>
<dbReference type="Proteomes" id="UP000001817">
    <property type="component" value="Chromosome 2"/>
</dbReference>
<proteinExistence type="inferred from homology"/>
<keyword evidence="3" id="KW-1185">Reference proteome</keyword>
<protein>
    <submittedName>
        <fullName evidence="2">Organic hydroperoxide resistance protein</fullName>
    </submittedName>
</protein>
<dbReference type="NCBIfam" id="TIGR03561">
    <property type="entry name" value="organ_hyd_perox"/>
    <property type="match status" value="1"/>
</dbReference>
<name>Q13Q48_PARXL</name>
<dbReference type="Gene3D" id="2.20.25.10">
    <property type="match status" value="1"/>
</dbReference>
<dbReference type="InterPro" id="IPR036102">
    <property type="entry name" value="OsmC/Ohrsf"/>
</dbReference>
<dbReference type="RefSeq" id="WP_011491150.1">
    <property type="nucleotide sequence ID" value="NC_007952.1"/>
</dbReference>
<dbReference type="InterPro" id="IPR003718">
    <property type="entry name" value="OsmC/Ohr_fam"/>
</dbReference>
<dbReference type="GO" id="GO:0006979">
    <property type="term" value="P:response to oxidative stress"/>
    <property type="evidence" value="ECO:0007669"/>
    <property type="project" value="InterPro"/>
</dbReference>
<gene>
    <name evidence="2" type="ORF">Bxe_B2195</name>
</gene>
<dbReference type="KEGG" id="bxe:Bxe_B2195"/>
<dbReference type="InterPro" id="IPR015946">
    <property type="entry name" value="KH_dom-like_a/b"/>
</dbReference>
<dbReference type="PANTHER" id="PTHR33797:SF2">
    <property type="entry name" value="ORGANIC HYDROPEROXIDE RESISTANCE PROTEIN-LIKE"/>
    <property type="match status" value="1"/>
</dbReference>
<sequence length="142" mass="14705">MTRIDNVLYRAHAKATGGRDGRAVVPESNLDLKLTTPKQLGGAGGEGANPEQLFAAGYSACFVGAMKFVAARDRIAIPADVSVEGSVGIGAIPNGFGIEVELKISLPGMAQEAARALVDKAHIVCPYSNATRNNIAVTLTLV</sequence>
<accession>Q13Q48</accession>
<evidence type="ECO:0000313" key="2">
    <source>
        <dbReference type="EMBL" id="ABE33791.1"/>
    </source>
</evidence>
<dbReference type="KEGG" id="bxb:DR64_4525"/>
<dbReference type="SUPFAM" id="SSF82784">
    <property type="entry name" value="OsmC-like"/>
    <property type="match status" value="1"/>
</dbReference>
<dbReference type="PANTHER" id="PTHR33797">
    <property type="entry name" value="ORGANIC HYDROPEROXIDE RESISTANCE PROTEIN-LIKE"/>
    <property type="match status" value="1"/>
</dbReference>
<dbReference type="eggNOG" id="COG1764">
    <property type="taxonomic scope" value="Bacteria"/>
</dbReference>
<dbReference type="PATRIC" id="fig|266265.5.peg.5526"/>
<dbReference type="AlphaFoldDB" id="Q13Q48"/>
<dbReference type="InterPro" id="IPR019953">
    <property type="entry name" value="OHR"/>
</dbReference>
<comment type="similarity">
    <text evidence="1">Belongs to the OsmC/Ohr family.</text>
</comment>
<reference evidence="2 3" key="1">
    <citation type="journal article" date="2006" name="Proc. Natl. Acad. Sci. U.S.A.">
        <title>Burkholderia xenovorans LB400 harbors a multi-replicon, 9.73-Mbp genome shaped for versatility.</title>
        <authorList>
            <person name="Chain P.S."/>
            <person name="Denef V.J."/>
            <person name="Konstantinidis K.T."/>
            <person name="Vergez L.M."/>
            <person name="Agullo L."/>
            <person name="Reyes V.L."/>
            <person name="Hauser L."/>
            <person name="Cordova M."/>
            <person name="Gomez L."/>
            <person name="Gonzalez M."/>
            <person name="Land M."/>
            <person name="Lao V."/>
            <person name="Larimer F."/>
            <person name="LiPuma J.J."/>
            <person name="Mahenthiralingam E."/>
            <person name="Malfatti S.A."/>
            <person name="Marx C.J."/>
            <person name="Parnell J.J."/>
            <person name="Ramette A."/>
            <person name="Richardson P."/>
            <person name="Seeger M."/>
            <person name="Smith D."/>
            <person name="Spilker T."/>
            <person name="Sul W.J."/>
            <person name="Tsoi T.V."/>
            <person name="Ulrich L.E."/>
            <person name="Zhulin I.B."/>
            <person name="Tiedje J.M."/>
        </authorList>
    </citation>
    <scope>NUCLEOTIDE SEQUENCE [LARGE SCALE GENOMIC DNA]</scope>
    <source>
        <strain evidence="2 3">LB400</strain>
    </source>
</reference>
<evidence type="ECO:0000256" key="1">
    <source>
        <dbReference type="ARBA" id="ARBA00007378"/>
    </source>
</evidence>
<dbReference type="EMBL" id="CP000271">
    <property type="protein sequence ID" value="ABE33791.1"/>
    <property type="molecule type" value="Genomic_DNA"/>
</dbReference>
<dbReference type="SMR" id="Q13Q48"/>
<dbReference type="OrthoDB" id="9797508at2"/>